<keyword evidence="3" id="KW-1185">Reference proteome</keyword>
<evidence type="ECO:0000313" key="3">
    <source>
        <dbReference type="Proteomes" id="UP000596247"/>
    </source>
</evidence>
<proteinExistence type="predicted"/>
<keyword evidence="1" id="KW-1133">Transmembrane helix</keyword>
<evidence type="ECO:0000256" key="1">
    <source>
        <dbReference type="SAM" id="Phobius"/>
    </source>
</evidence>
<keyword evidence="1" id="KW-0472">Membrane</keyword>
<sequence length="69" mass="8050">MKWFLIAAYVIGALITYTIMVGFKPKSIKLVLVGCLLSVLWFFVLLELISKAVNYYTFKLWRTMNGRKK</sequence>
<name>A0A7R8MJP4_9CAUD</name>
<gene>
    <name evidence="2" type="ORF">LLCLJKAH_00268</name>
</gene>
<feature type="transmembrane region" description="Helical" evidence="1">
    <location>
        <begin position="30"/>
        <end position="49"/>
    </location>
</feature>
<reference evidence="2 3" key="1">
    <citation type="submission" date="2020-09" db="EMBL/GenBank/DDBJ databases">
        <authorList>
            <person name="Jameson E."/>
        </authorList>
    </citation>
    <scope>NUCLEOTIDE SEQUENCE [LARGE SCALE GENOMIC DNA]</scope>
</reference>
<keyword evidence="1" id="KW-0812">Transmembrane</keyword>
<organism evidence="2 3">
    <name type="scientific">Klebsiella phage vB_KvM-Eowyn</name>
    <dbReference type="NCBI Taxonomy" id="2762819"/>
    <lineage>
        <taxon>Viruses</taxon>
        <taxon>Duplodnaviria</taxon>
        <taxon>Heunggongvirae</taxon>
        <taxon>Uroviricota</taxon>
        <taxon>Caudoviricetes</taxon>
        <taxon>Chimalliviridae</taxon>
        <taxon>Eowynvirus</taxon>
        <taxon>Eowynvirus eowyn</taxon>
    </lineage>
</organism>
<accession>A0A7R8MJP4</accession>
<dbReference type="Proteomes" id="UP000596247">
    <property type="component" value="Chromosome"/>
</dbReference>
<feature type="transmembrane region" description="Helical" evidence="1">
    <location>
        <begin position="6"/>
        <end position="23"/>
    </location>
</feature>
<dbReference type="EMBL" id="LR881104">
    <property type="protein sequence ID" value="CAD5236257.1"/>
    <property type="molecule type" value="Genomic_DNA"/>
</dbReference>
<protein>
    <submittedName>
        <fullName evidence="2">Uncharacterized protein</fullName>
    </submittedName>
</protein>
<evidence type="ECO:0000313" key="2">
    <source>
        <dbReference type="EMBL" id="CAD5236257.1"/>
    </source>
</evidence>